<accession>A0ABN2RM86</accession>
<feature type="domain" description="Peptidase C39-like" evidence="3">
    <location>
        <begin position="214"/>
        <end position="363"/>
    </location>
</feature>
<dbReference type="EMBL" id="BAAANN010000022">
    <property type="protein sequence ID" value="GAA1971407.1"/>
    <property type="molecule type" value="Genomic_DNA"/>
</dbReference>
<dbReference type="InterPro" id="IPR039563">
    <property type="entry name" value="Peptidase_C39_single_dom"/>
</dbReference>
<evidence type="ECO:0000259" key="3">
    <source>
        <dbReference type="Pfam" id="PF13529"/>
    </source>
</evidence>
<comment type="caution">
    <text evidence="4">The sequence shown here is derived from an EMBL/GenBank/DDBJ whole genome shotgun (WGS) entry which is preliminary data.</text>
</comment>
<dbReference type="Pfam" id="PF13529">
    <property type="entry name" value="Peptidase_C39_2"/>
    <property type="match status" value="1"/>
</dbReference>
<dbReference type="Proteomes" id="UP001501116">
    <property type="component" value="Unassembled WGS sequence"/>
</dbReference>
<name>A0ABN2RM86_9PSEU</name>
<keyword evidence="5" id="KW-1185">Reference proteome</keyword>
<feature type="signal peptide" evidence="2">
    <location>
        <begin position="1"/>
        <end position="24"/>
    </location>
</feature>
<feature type="chain" id="PRO_5046418955" evidence="2">
    <location>
        <begin position="25"/>
        <end position="408"/>
    </location>
</feature>
<reference evidence="4 5" key="1">
    <citation type="journal article" date="2019" name="Int. J. Syst. Evol. Microbiol.">
        <title>The Global Catalogue of Microorganisms (GCM) 10K type strain sequencing project: providing services to taxonomists for standard genome sequencing and annotation.</title>
        <authorList>
            <consortium name="The Broad Institute Genomics Platform"/>
            <consortium name="The Broad Institute Genome Sequencing Center for Infectious Disease"/>
            <person name="Wu L."/>
            <person name="Ma J."/>
        </authorList>
    </citation>
    <scope>NUCLEOTIDE SEQUENCE [LARGE SCALE GENOMIC DNA]</scope>
    <source>
        <strain evidence="4 5">JCM 14545</strain>
    </source>
</reference>
<sequence length="408" mass="43716">MRARKIITLLTAAMIAAMTGQAVAAQPRQDEAIDYHEWTDFAHGTANGTKPGAKGLELAKPAGTTQHDGKSYDFGQWTSPEYGQGFDATQLIASWNATTPAKTWLQVEAQGKTASGATTAWYVLGQWAHGDGDIKRTSVNGQDDANADVSTDTLEMKPGVALRSYQLRVTLYREAGSKETPSVSGLGAMTSAVPDRFEVPISKPGKASGIELPVPAHAQNLHKGQFPEYGGGGENWCSPASTEMVVEYWGHGPGEKDLSWIPDGYVDPSVAYAARYTFDYAYDGTGNWPFNTAYAAHYGLKGHITRLHSLSGIEDYIARGIPVITSQSFLASELDGAGYGTAGHIMVVTGFTEDGDVIVNDPASSSNDRVRNVYKRAQFETIWQRTKRHTDSGGVASGPGGIAYVITP</sequence>
<gene>
    <name evidence="4" type="ORF">GCM10009754_51950</name>
</gene>
<proteinExistence type="predicted"/>
<evidence type="ECO:0000313" key="5">
    <source>
        <dbReference type="Proteomes" id="UP001501116"/>
    </source>
</evidence>
<organism evidence="4 5">
    <name type="scientific">Amycolatopsis minnesotensis</name>
    <dbReference type="NCBI Taxonomy" id="337894"/>
    <lineage>
        <taxon>Bacteria</taxon>
        <taxon>Bacillati</taxon>
        <taxon>Actinomycetota</taxon>
        <taxon>Actinomycetes</taxon>
        <taxon>Pseudonocardiales</taxon>
        <taxon>Pseudonocardiaceae</taxon>
        <taxon>Amycolatopsis</taxon>
    </lineage>
</organism>
<dbReference type="Gene3D" id="3.90.70.10">
    <property type="entry name" value="Cysteine proteinases"/>
    <property type="match status" value="1"/>
</dbReference>
<dbReference type="InterPro" id="IPR039564">
    <property type="entry name" value="Peptidase_C39-like"/>
</dbReference>
<evidence type="ECO:0000313" key="4">
    <source>
        <dbReference type="EMBL" id="GAA1971407.1"/>
    </source>
</evidence>
<keyword evidence="2" id="KW-0732">Signal</keyword>
<protein>
    <submittedName>
        <fullName evidence="4">Peptidase C39 family protein</fullName>
    </submittedName>
</protein>
<evidence type="ECO:0000256" key="2">
    <source>
        <dbReference type="SAM" id="SignalP"/>
    </source>
</evidence>
<evidence type="ECO:0000256" key="1">
    <source>
        <dbReference type="SAM" id="MobiDB-lite"/>
    </source>
</evidence>
<dbReference type="CDD" id="cd02549">
    <property type="entry name" value="Peptidase_C39A"/>
    <property type="match status" value="1"/>
</dbReference>
<feature type="region of interest" description="Disordered" evidence="1">
    <location>
        <begin position="44"/>
        <end position="71"/>
    </location>
</feature>